<feature type="chain" id="PRO_5008621193" evidence="1">
    <location>
        <begin position="23"/>
        <end position="154"/>
    </location>
</feature>
<feature type="signal peptide" evidence="1">
    <location>
        <begin position="1"/>
        <end position="22"/>
    </location>
</feature>
<name>A0A1B8ZW66_9FLAO</name>
<keyword evidence="1" id="KW-0732">Signal</keyword>
<evidence type="ECO:0000313" key="2">
    <source>
        <dbReference type="EMBL" id="OCA75828.1"/>
    </source>
</evidence>
<dbReference type="Proteomes" id="UP000092651">
    <property type="component" value="Unassembled WGS sequence"/>
</dbReference>
<dbReference type="EMBL" id="MAYH01000012">
    <property type="protein sequence ID" value="OCA75828.1"/>
    <property type="molecule type" value="Genomic_DNA"/>
</dbReference>
<proteinExistence type="predicted"/>
<evidence type="ECO:0000256" key="1">
    <source>
        <dbReference type="SAM" id="SignalP"/>
    </source>
</evidence>
<dbReference type="OrthoDB" id="1273495at2"/>
<evidence type="ECO:0000313" key="3">
    <source>
        <dbReference type="Proteomes" id="UP000092651"/>
    </source>
</evidence>
<dbReference type="AlphaFoldDB" id="A0A1B8ZW66"/>
<keyword evidence="3" id="KW-1185">Reference proteome</keyword>
<gene>
    <name evidence="2" type="ORF">BBI01_03730</name>
</gene>
<reference evidence="2 3" key="1">
    <citation type="submission" date="2016-07" db="EMBL/GenBank/DDBJ databases">
        <authorList>
            <person name="Jeong J.-J."/>
            <person name="Kim D.W."/>
            <person name="Sang M.K."/>
            <person name="Choi I.-G."/>
            <person name="Kim K.D."/>
        </authorList>
    </citation>
    <scope>NUCLEOTIDE SEQUENCE [LARGE SCALE GENOMIC DNA]</scope>
    <source>
        <strain evidence="2 3">UTM-3</strain>
    </source>
</reference>
<comment type="caution">
    <text evidence="2">The sequence shown here is derived from an EMBL/GenBank/DDBJ whole genome shotgun (WGS) entry which is preliminary data.</text>
</comment>
<dbReference type="RefSeq" id="WP_065393505.1">
    <property type="nucleotide sequence ID" value="NZ_MAYH01000012.1"/>
</dbReference>
<organism evidence="2 3">
    <name type="scientific">Chryseobacterium artocarpi</name>
    <dbReference type="NCBI Taxonomy" id="1414727"/>
    <lineage>
        <taxon>Bacteria</taxon>
        <taxon>Pseudomonadati</taxon>
        <taxon>Bacteroidota</taxon>
        <taxon>Flavobacteriia</taxon>
        <taxon>Flavobacteriales</taxon>
        <taxon>Weeksellaceae</taxon>
        <taxon>Chryseobacterium group</taxon>
        <taxon>Chryseobacterium</taxon>
    </lineage>
</organism>
<sequence length="154" mass="18396">MRRTLPLLALLFFISLSTQVFGQSLVIEMLDSYNKMGMTEFQNEVKKMNFKLSDKTQSADFVLNEYEHPTYKFKLSKFEYIKDKSQNRIEFEFNNLDDYKKYMEALQRGGYKETEKGKTITKEPYVDYYKGKQHIRMVLPKENQSTPYSILVFK</sequence>
<accession>A0A1B8ZW66</accession>
<protein>
    <submittedName>
        <fullName evidence="2">Uncharacterized protein</fullName>
    </submittedName>
</protein>